<evidence type="ECO:0000256" key="1">
    <source>
        <dbReference type="ARBA" id="ARBA00004370"/>
    </source>
</evidence>
<dbReference type="Proteomes" id="UP000076552">
    <property type="component" value="Unassembled WGS sequence"/>
</dbReference>
<comment type="subcellular location">
    <subcellularLocation>
        <location evidence="1">Membrane</location>
    </subcellularLocation>
</comment>
<evidence type="ECO:0000256" key="5">
    <source>
        <dbReference type="ARBA" id="ARBA00022989"/>
    </source>
</evidence>
<keyword evidence="5" id="KW-1133">Transmembrane helix</keyword>
<dbReference type="EMBL" id="LFIV01000289">
    <property type="protein sequence ID" value="KZL64392.1"/>
    <property type="molecule type" value="Genomic_DNA"/>
</dbReference>
<keyword evidence="8" id="KW-0732">Signal</keyword>
<dbReference type="PANTHER" id="PTHR47844:SF1">
    <property type="entry name" value="EXOSTOSIN-LIKE 2"/>
    <property type="match status" value="1"/>
</dbReference>
<dbReference type="PANTHER" id="PTHR47844">
    <property type="entry name" value="SYNTHASE CPS1, PUTATIVE (AFU_ORTHOLOGUE AFUA_7G02500)-RELATED"/>
    <property type="match status" value="1"/>
</dbReference>
<keyword evidence="3" id="KW-0808">Transferase</keyword>
<dbReference type="AlphaFoldDB" id="A0A166M7X1"/>
<evidence type="ECO:0000256" key="3">
    <source>
        <dbReference type="ARBA" id="ARBA00022679"/>
    </source>
</evidence>
<dbReference type="GO" id="GO:0016757">
    <property type="term" value="F:glycosyltransferase activity"/>
    <property type="evidence" value="ECO:0007669"/>
    <property type="project" value="UniProtKB-KW"/>
</dbReference>
<evidence type="ECO:0000256" key="7">
    <source>
        <dbReference type="ARBA" id="ARBA00023180"/>
    </source>
</evidence>
<feature type="signal peptide" evidence="8">
    <location>
        <begin position="1"/>
        <end position="16"/>
    </location>
</feature>
<dbReference type="GO" id="GO:0016020">
    <property type="term" value="C:membrane"/>
    <property type="evidence" value="ECO:0007669"/>
    <property type="project" value="UniProtKB-SubCell"/>
</dbReference>
<sequence>MALVLAALWAWSVCDKAVISYYSKKYKPVPLPKKSNYIQQDVNIIVPTIDTEWTFTECMRLWLESNPREIVIVTVERNKDRIVRLVEPLKENADRIVILCAPLANKHIHLVVGVKAARGSILALVDDDVYWRAKGVLPYLLAPFEDAKVGAVAGIQSIAETPPERQSSRVITAWGTTSTFDLCQWKGSREVHFAADGGCWCLSARTLLIRASILQDPSFVKAYTQQVIGRRVVNTADDVVLTGWIFDRGWKVSIQNVPEAEITTNIPQDQRFAWQILRWDRGNFRTFLGYIFMYPGYRKMMQ</sequence>
<keyword evidence="4" id="KW-0812">Transmembrane</keyword>
<proteinExistence type="predicted"/>
<dbReference type="Gene3D" id="3.90.550.10">
    <property type="entry name" value="Spore Coat Polysaccharide Biosynthesis Protein SpsA, Chain A"/>
    <property type="match status" value="1"/>
</dbReference>
<name>A0A166M7X1_9PEZI</name>
<evidence type="ECO:0000256" key="4">
    <source>
        <dbReference type="ARBA" id="ARBA00022692"/>
    </source>
</evidence>
<evidence type="ECO:0000313" key="10">
    <source>
        <dbReference type="Proteomes" id="UP000076552"/>
    </source>
</evidence>
<dbReference type="SUPFAM" id="SSF53448">
    <property type="entry name" value="Nucleotide-diphospho-sugar transferases"/>
    <property type="match status" value="1"/>
</dbReference>
<accession>A0A166M7X1</accession>
<keyword evidence="10" id="KW-1185">Reference proteome</keyword>
<organism evidence="9 10">
    <name type="scientific">Colletotrichum tofieldiae</name>
    <dbReference type="NCBI Taxonomy" id="708197"/>
    <lineage>
        <taxon>Eukaryota</taxon>
        <taxon>Fungi</taxon>
        <taxon>Dikarya</taxon>
        <taxon>Ascomycota</taxon>
        <taxon>Pezizomycotina</taxon>
        <taxon>Sordariomycetes</taxon>
        <taxon>Hypocreomycetidae</taxon>
        <taxon>Glomerellales</taxon>
        <taxon>Glomerellaceae</taxon>
        <taxon>Colletotrichum</taxon>
        <taxon>Colletotrichum spaethianum species complex</taxon>
    </lineage>
</organism>
<comment type="caution">
    <text evidence="9">The sequence shown here is derived from an EMBL/GenBank/DDBJ whole genome shotgun (WGS) entry which is preliminary data.</text>
</comment>
<dbReference type="Pfam" id="PF13641">
    <property type="entry name" value="Glyco_tranf_2_3"/>
    <property type="match status" value="1"/>
</dbReference>
<keyword evidence="7" id="KW-0325">Glycoprotein</keyword>
<evidence type="ECO:0000256" key="6">
    <source>
        <dbReference type="ARBA" id="ARBA00023136"/>
    </source>
</evidence>
<dbReference type="InterPro" id="IPR029044">
    <property type="entry name" value="Nucleotide-diphossugar_trans"/>
</dbReference>
<keyword evidence="6" id="KW-0472">Membrane</keyword>
<reference evidence="9 10" key="1">
    <citation type="submission" date="2015-06" db="EMBL/GenBank/DDBJ databases">
        <title>Survival trade-offs in plant roots during colonization by closely related pathogenic and mutualistic fungi.</title>
        <authorList>
            <person name="Hacquard S."/>
            <person name="Kracher B."/>
            <person name="Hiruma K."/>
            <person name="Weinman A."/>
            <person name="Muench P."/>
            <person name="Garrido Oter R."/>
            <person name="Ver Loren van Themaat E."/>
            <person name="Dallerey J.-F."/>
            <person name="Damm U."/>
            <person name="Henrissat B."/>
            <person name="Lespinet O."/>
            <person name="Thon M."/>
            <person name="Kemen E."/>
            <person name="McHardy A.C."/>
            <person name="Schulze-Lefert P."/>
            <person name="O'Connell R.J."/>
        </authorList>
    </citation>
    <scope>NUCLEOTIDE SEQUENCE [LARGE SCALE GENOMIC DNA]</scope>
    <source>
        <strain evidence="9 10">0861</strain>
    </source>
</reference>
<evidence type="ECO:0000256" key="2">
    <source>
        <dbReference type="ARBA" id="ARBA00022676"/>
    </source>
</evidence>
<gene>
    <name evidence="9" type="ORF">CT0861_11622</name>
</gene>
<dbReference type="InterPro" id="IPR052427">
    <property type="entry name" value="Glycosyltrans_GT2/GT47"/>
</dbReference>
<keyword evidence="2" id="KW-0328">Glycosyltransferase</keyword>
<feature type="chain" id="PRO_5007877236" evidence="8">
    <location>
        <begin position="17"/>
        <end position="302"/>
    </location>
</feature>
<evidence type="ECO:0000313" key="9">
    <source>
        <dbReference type="EMBL" id="KZL64392.1"/>
    </source>
</evidence>
<evidence type="ECO:0000256" key="8">
    <source>
        <dbReference type="SAM" id="SignalP"/>
    </source>
</evidence>
<protein>
    <submittedName>
        <fullName evidence="9">Polysaccharide synthase</fullName>
    </submittedName>
</protein>
<dbReference type="STRING" id="708197.A0A166M7X1"/>